<dbReference type="AlphaFoldDB" id="A0AAX2UIB6"/>
<proteinExistence type="predicted"/>
<protein>
    <submittedName>
        <fullName evidence="1">Uncharacterized protein</fullName>
    </submittedName>
</protein>
<evidence type="ECO:0000313" key="2">
    <source>
        <dbReference type="Proteomes" id="UP000306813"/>
    </source>
</evidence>
<name>A0AAX2UIB6_9BACT</name>
<sequence>MLPVLNQFLDFLGLNTSTKINDKSKNSKTEKNKESIEEIEDDIQVYQLIEENKIIKEQGVELEVKTITELIPQGNKKALKKTRQQTHILRR</sequence>
<reference evidence="1 2" key="1">
    <citation type="submission" date="2019-05" db="EMBL/GenBank/DDBJ databases">
        <title>Draft genomes of eight strains of Campylobacter helveticus isolated from cats and a dog in New Zealand.</title>
        <authorList>
            <person name="Bojanic K."/>
            <person name="Midwinter A.C."/>
            <person name="Biggs P.J."/>
            <person name="Acke E."/>
            <person name="Cornelius A.J."/>
            <person name="Marshall J.C."/>
        </authorList>
    </citation>
    <scope>NUCLEOTIDE SEQUENCE [LARGE SCALE GENOMIC DNA]</scope>
    <source>
        <strain evidence="1 2">ACP123b</strain>
    </source>
</reference>
<organism evidence="1 2">
    <name type="scientific">Campylobacter helveticus</name>
    <dbReference type="NCBI Taxonomy" id="28898"/>
    <lineage>
        <taxon>Bacteria</taxon>
        <taxon>Pseudomonadati</taxon>
        <taxon>Campylobacterota</taxon>
        <taxon>Epsilonproteobacteria</taxon>
        <taxon>Campylobacterales</taxon>
        <taxon>Campylobacteraceae</taxon>
        <taxon>Campylobacter</taxon>
    </lineage>
</organism>
<evidence type="ECO:0000313" key="1">
    <source>
        <dbReference type="EMBL" id="TNB56939.1"/>
    </source>
</evidence>
<dbReference type="Proteomes" id="UP000306813">
    <property type="component" value="Unassembled WGS sequence"/>
</dbReference>
<dbReference type="EMBL" id="VDBS01000047">
    <property type="protein sequence ID" value="TNB56939.1"/>
    <property type="molecule type" value="Genomic_DNA"/>
</dbReference>
<comment type="caution">
    <text evidence="1">The sequence shown here is derived from an EMBL/GenBank/DDBJ whole genome shotgun (WGS) entry which is preliminary data.</text>
</comment>
<accession>A0AAX2UIB6</accession>
<dbReference type="RefSeq" id="WP_139026799.1">
    <property type="nucleotide sequence ID" value="NZ_VDBR01000034.1"/>
</dbReference>
<gene>
    <name evidence="1" type="ORF">FDW42_06280</name>
</gene>